<dbReference type="InterPro" id="IPR036097">
    <property type="entry name" value="HisK_dim/P_sf"/>
</dbReference>
<feature type="transmembrane region" description="Helical" evidence="7">
    <location>
        <begin position="38"/>
        <end position="56"/>
    </location>
</feature>
<dbReference type="Pfam" id="PF00512">
    <property type="entry name" value="HisKA"/>
    <property type="match status" value="1"/>
</dbReference>
<dbReference type="PRINTS" id="PR00344">
    <property type="entry name" value="BCTRLSENSOR"/>
</dbReference>
<keyword evidence="7" id="KW-0812">Transmembrane</keyword>
<evidence type="ECO:0000259" key="8">
    <source>
        <dbReference type="PROSITE" id="PS50109"/>
    </source>
</evidence>
<dbReference type="PANTHER" id="PTHR43047">
    <property type="entry name" value="TWO-COMPONENT HISTIDINE PROTEIN KINASE"/>
    <property type="match status" value="1"/>
</dbReference>
<accession>A0A9D6QVE1</accession>
<dbReference type="SMART" id="SM00387">
    <property type="entry name" value="HATPase_c"/>
    <property type="match status" value="1"/>
</dbReference>
<feature type="transmembrane region" description="Helical" evidence="7">
    <location>
        <begin position="172"/>
        <end position="196"/>
    </location>
</feature>
<feature type="transmembrane region" description="Helical" evidence="7">
    <location>
        <begin position="99"/>
        <end position="117"/>
    </location>
</feature>
<feature type="coiled-coil region" evidence="6">
    <location>
        <begin position="280"/>
        <end position="307"/>
    </location>
</feature>
<name>A0A9D6QVE1_9BACT</name>
<evidence type="ECO:0000256" key="3">
    <source>
        <dbReference type="ARBA" id="ARBA00022553"/>
    </source>
</evidence>
<evidence type="ECO:0000256" key="5">
    <source>
        <dbReference type="ARBA" id="ARBA00022777"/>
    </source>
</evidence>
<evidence type="ECO:0000256" key="4">
    <source>
        <dbReference type="ARBA" id="ARBA00022679"/>
    </source>
</evidence>
<dbReference type="InterPro" id="IPR003661">
    <property type="entry name" value="HisK_dim/P_dom"/>
</dbReference>
<feature type="transmembrane region" description="Helical" evidence="7">
    <location>
        <begin position="260"/>
        <end position="278"/>
    </location>
</feature>
<keyword evidence="5" id="KW-0418">Kinase</keyword>
<protein>
    <recommendedName>
        <fullName evidence="2">histidine kinase</fullName>
        <ecNumber evidence="2">2.7.13.3</ecNumber>
    </recommendedName>
</protein>
<evidence type="ECO:0000256" key="2">
    <source>
        <dbReference type="ARBA" id="ARBA00012438"/>
    </source>
</evidence>
<dbReference type="Gene3D" id="3.30.565.10">
    <property type="entry name" value="Histidine kinase-like ATPase, C-terminal domain"/>
    <property type="match status" value="1"/>
</dbReference>
<comment type="catalytic activity">
    <reaction evidence="1">
        <text>ATP + protein L-histidine = ADP + protein N-phospho-L-histidine.</text>
        <dbReference type="EC" id="2.7.13.3"/>
    </reaction>
</comment>
<dbReference type="GO" id="GO:0000155">
    <property type="term" value="F:phosphorelay sensor kinase activity"/>
    <property type="evidence" value="ECO:0007669"/>
    <property type="project" value="InterPro"/>
</dbReference>
<reference evidence="9" key="1">
    <citation type="submission" date="2020-07" db="EMBL/GenBank/DDBJ databases">
        <title>Huge and variable diversity of episymbiotic CPR bacteria and DPANN archaea in groundwater ecosystems.</title>
        <authorList>
            <person name="He C.Y."/>
            <person name="Keren R."/>
            <person name="Whittaker M."/>
            <person name="Farag I.F."/>
            <person name="Doudna J."/>
            <person name="Cate J.H.D."/>
            <person name="Banfield J.F."/>
        </authorList>
    </citation>
    <scope>NUCLEOTIDE SEQUENCE</scope>
    <source>
        <strain evidence="9">NC_groundwater_972_Pr1_S-0.2um_49_27</strain>
    </source>
</reference>
<dbReference type="InterPro" id="IPR005467">
    <property type="entry name" value="His_kinase_dom"/>
</dbReference>
<dbReference type="Gene3D" id="1.10.287.130">
    <property type="match status" value="1"/>
</dbReference>
<dbReference type="Pfam" id="PF16927">
    <property type="entry name" value="HisKA_7TM"/>
    <property type="match status" value="1"/>
</dbReference>
<evidence type="ECO:0000256" key="1">
    <source>
        <dbReference type="ARBA" id="ARBA00000085"/>
    </source>
</evidence>
<proteinExistence type="predicted"/>
<dbReference type="EC" id="2.7.13.3" evidence="2"/>
<feature type="transmembrane region" description="Helical" evidence="7">
    <location>
        <begin position="6"/>
        <end position="26"/>
    </location>
</feature>
<dbReference type="GO" id="GO:0009927">
    <property type="term" value="F:histidine phosphotransfer kinase activity"/>
    <property type="evidence" value="ECO:0007669"/>
    <property type="project" value="TreeGrafter"/>
</dbReference>
<dbReference type="PANTHER" id="PTHR43047:SF72">
    <property type="entry name" value="OSMOSENSING HISTIDINE PROTEIN KINASE SLN1"/>
    <property type="match status" value="1"/>
</dbReference>
<dbReference type="Pfam" id="PF02518">
    <property type="entry name" value="HATPase_c"/>
    <property type="match status" value="1"/>
</dbReference>
<keyword evidence="3" id="KW-0597">Phosphoprotein</keyword>
<feature type="transmembrane region" description="Helical" evidence="7">
    <location>
        <begin position="202"/>
        <end position="220"/>
    </location>
</feature>
<dbReference type="CDD" id="cd00075">
    <property type="entry name" value="HATPase"/>
    <property type="match status" value="1"/>
</dbReference>
<feature type="transmembrane region" description="Helical" evidence="7">
    <location>
        <begin position="232"/>
        <end position="254"/>
    </location>
</feature>
<dbReference type="SUPFAM" id="SSF47384">
    <property type="entry name" value="Homodimeric domain of signal transducing histidine kinase"/>
    <property type="match status" value="1"/>
</dbReference>
<evidence type="ECO:0000313" key="10">
    <source>
        <dbReference type="Proteomes" id="UP000808388"/>
    </source>
</evidence>
<dbReference type="GO" id="GO:0005886">
    <property type="term" value="C:plasma membrane"/>
    <property type="evidence" value="ECO:0007669"/>
    <property type="project" value="TreeGrafter"/>
</dbReference>
<dbReference type="PROSITE" id="PS50109">
    <property type="entry name" value="HIS_KIN"/>
    <property type="match status" value="1"/>
</dbReference>
<dbReference type="InterPro" id="IPR036890">
    <property type="entry name" value="HATPase_C_sf"/>
</dbReference>
<dbReference type="FunFam" id="3.30.565.10:FF:000006">
    <property type="entry name" value="Sensor histidine kinase WalK"/>
    <property type="match status" value="1"/>
</dbReference>
<dbReference type="SMART" id="SM00388">
    <property type="entry name" value="HisKA"/>
    <property type="match status" value="1"/>
</dbReference>
<dbReference type="AlphaFoldDB" id="A0A9D6QVE1"/>
<feature type="domain" description="Histidine kinase" evidence="8">
    <location>
        <begin position="314"/>
        <end position="536"/>
    </location>
</feature>
<dbReference type="EMBL" id="JACQCQ010000003">
    <property type="protein sequence ID" value="MBI3627340.1"/>
    <property type="molecule type" value="Genomic_DNA"/>
</dbReference>
<evidence type="ECO:0000256" key="7">
    <source>
        <dbReference type="SAM" id="Phobius"/>
    </source>
</evidence>
<keyword evidence="6" id="KW-0175">Coiled coil</keyword>
<dbReference type="InterPro" id="IPR031621">
    <property type="entry name" value="HisKA_7TM"/>
</dbReference>
<keyword evidence="7" id="KW-1133">Transmembrane helix</keyword>
<keyword evidence="4" id="KW-0808">Transferase</keyword>
<dbReference type="InterPro" id="IPR004358">
    <property type="entry name" value="Sig_transdc_His_kin-like_C"/>
</dbReference>
<evidence type="ECO:0000256" key="6">
    <source>
        <dbReference type="SAM" id="Coils"/>
    </source>
</evidence>
<evidence type="ECO:0000313" key="9">
    <source>
        <dbReference type="EMBL" id="MBI3627340.1"/>
    </source>
</evidence>
<gene>
    <name evidence="9" type="ORF">HY220_01135</name>
</gene>
<feature type="transmembrane region" description="Helical" evidence="7">
    <location>
        <begin position="137"/>
        <end position="160"/>
    </location>
</feature>
<dbReference type="CDD" id="cd00082">
    <property type="entry name" value="HisKA"/>
    <property type="match status" value="1"/>
</dbReference>
<comment type="caution">
    <text evidence="9">The sequence shown here is derived from an EMBL/GenBank/DDBJ whole genome shotgun (WGS) entry which is preliminary data.</text>
</comment>
<sequence length="536" mass="60427">MAGLVGPFALSGLINGIFALAFGLLVIFKNRKSRINRLFFFMTVMVAFWSFCYWRWLLSTSHADALFWIRLLSVWSLLIPIYYFHWTVTLLDLNKAHRFLLRSVYVAALFLLFFSFSKLFVTDVSPKLFFPFWPTPGILYTFYLLTIYLGLVAYGLFLLLKNYRGAPMAKQGQIFYVVLGSLLGFGGGATNFFLWYNVPIPPYGNFLVTLFPFFLGYAILKHKLFDLRAVATELLIFSIWMFLLVRALLASTLLDRLLDLGLLSLLIPFGILLLRSVLREVEAREKIEAMAVELAVANEELKKLDAAKSEFISIAGHQLRTPLTIIKGYTSMVLEGSFGKIEAAAREALHKVFISTTTLANLVSDLLDLSRIESGKIRYEFKDIRVSDIVNGVIQELEETARIKDIRVILNDQVPPAVRALADFDKLHEVVINLIDNAIKYSTEGPVEVGLKYDAAGKKIILSVKDRGMGIKPEDISKLFTKFMRSEDAKKIRPEGMGLGLYLAKKIVEDHKGRVSVKSPGLGQGSTFFVEIPTHA</sequence>
<feature type="transmembrane region" description="Helical" evidence="7">
    <location>
        <begin position="68"/>
        <end position="87"/>
    </location>
</feature>
<dbReference type="InterPro" id="IPR003594">
    <property type="entry name" value="HATPase_dom"/>
</dbReference>
<keyword evidence="7" id="KW-0472">Membrane</keyword>
<dbReference type="SUPFAM" id="SSF55874">
    <property type="entry name" value="ATPase domain of HSP90 chaperone/DNA topoisomerase II/histidine kinase"/>
    <property type="match status" value="1"/>
</dbReference>
<organism evidence="9 10">
    <name type="scientific">Candidatus Sungiibacteriota bacterium</name>
    <dbReference type="NCBI Taxonomy" id="2750080"/>
    <lineage>
        <taxon>Bacteria</taxon>
        <taxon>Candidatus Sungiibacteriota</taxon>
    </lineage>
</organism>
<dbReference type="Proteomes" id="UP000808388">
    <property type="component" value="Unassembled WGS sequence"/>
</dbReference>